<dbReference type="GO" id="GO:0003862">
    <property type="term" value="F:3-isopropylmalate dehydrogenase activity"/>
    <property type="evidence" value="ECO:0007669"/>
    <property type="project" value="InterPro"/>
</dbReference>
<feature type="domain" description="Isopropylmalate dehydrogenase-like" evidence="8">
    <location>
        <begin position="1"/>
        <end position="57"/>
    </location>
</feature>
<evidence type="ECO:0000256" key="7">
    <source>
        <dbReference type="ARBA" id="ARBA00023304"/>
    </source>
</evidence>
<comment type="caution">
    <text evidence="9">The sequence shown here is derived from an EMBL/GenBank/DDBJ whole genome shotgun (WGS) entry which is preliminary data.</text>
</comment>
<dbReference type="GO" id="GO:0005829">
    <property type="term" value="C:cytosol"/>
    <property type="evidence" value="ECO:0007669"/>
    <property type="project" value="TreeGrafter"/>
</dbReference>
<protein>
    <recommendedName>
        <fullName evidence="8">Isopropylmalate dehydrogenase-like domain-containing protein</fullName>
    </recommendedName>
</protein>
<gene>
    <name evidence="9" type="ORF">S01H1_82998</name>
</gene>
<reference evidence="9" key="1">
    <citation type="journal article" date="2014" name="Front. Microbiol.">
        <title>High frequency of phylogenetically diverse reductive dehalogenase-homologous genes in deep subseafloor sedimentary metagenomes.</title>
        <authorList>
            <person name="Kawai M."/>
            <person name="Futagami T."/>
            <person name="Toyoda A."/>
            <person name="Takaki Y."/>
            <person name="Nishi S."/>
            <person name="Hori S."/>
            <person name="Arai W."/>
            <person name="Tsubouchi T."/>
            <person name="Morono Y."/>
            <person name="Uchiyama I."/>
            <person name="Ito T."/>
            <person name="Fujiyama A."/>
            <person name="Inagaki F."/>
            <person name="Takami H."/>
        </authorList>
    </citation>
    <scope>NUCLEOTIDE SEQUENCE</scope>
    <source>
        <strain evidence="9">Expedition CK06-06</strain>
    </source>
</reference>
<keyword evidence="7" id="KW-0100">Branched-chain amino acid biosynthesis</keyword>
<keyword evidence="4" id="KW-0460">Magnesium</keyword>
<accession>X0XH57</accession>
<dbReference type="PANTHER" id="PTHR42979:SF1">
    <property type="entry name" value="3-ISOPROPYLMALATE DEHYDROGENASE"/>
    <property type="match status" value="1"/>
</dbReference>
<evidence type="ECO:0000256" key="3">
    <source>
        <dbReference type="ARBA" id="ARBA00022723"/>
    </source>
</evidence>
<proteinExistence type="predicted"/>
<dbReference type="SUPFAM" id="SSF53659">
    <property type="entry name" value="Isocitrate/Isopropylmalate dehydrogenase-like"/>
    <property type="match status" value="1"/>
</dbReference>
<organism evidence="9">
    <name type="scientific">marine sediment metagenome</name>
    <dbReference type="NCBI Taxonomy" id="412755"/>
    <lineage>
        <taxon>unclassified sequences</taxon>
        <taxon>metagenomes</taxon>
        <taxon>ecological metagenomes</taxon>
    </lineage>
</organism>
<dbReference type="InterPro" id="IPR024084">
    <property type="entry name" value="IsoPropMal-DH-like_dom"/>
</dbReference>
<sequence length="66" mass="7430">NPIASITSAAMMLRYSLDLHESAKNIENAVERILEKGYRTGDIFKEGNKLVGTREMGFLISEELEK</sequence>
<evidence type="ECO:0000259" key="8">
    <source>
        <dbReference type="Pfam" id="PF00180"/>
    </source>
</evidence>
<dbReference type="EMBL" id="BARS01056337">
    <property type="protein sequence ID" value="GAG42445.1"/>
    <property type="molecule type" value="Genomic_DNA"/>
</dbReference>
<name>X0XH57_9ZZZZ</name>
<dbReference type="Gene3D" id="3.40.718.10">
    <property type="entry name" value="Isopropylmalate Dehydrogenase"/>
    <property type="match status" value="1"/>
</dbReference>
<evidence type="ECO:0000313" key="9">
    <source>
        <dbReference type="EMBL" id="GAG42445.1"/>
    </source>
</evidence>
<evidence type="ECO:0000256" key="2">
    <source>
        <dbReference type="ARBA" id="ARBA00022605"/>
    </source>
</evidence>
<keyword evidence="2" id="KW-0028">Amino-acid biosynthesis</keyword>
<dbReference type="GO" id="GO:0046872">
    <property type="term" value="F:metal ion binding"/>
    <property type="evidence" value="ECO:0007669"/>
    <property type="project" value="UniProtKB-KW"/>
</dbReference>
<keyword evidence="3" id="KW-0479">Metal-binding</keyword>
<evidence type="ECO:0000256" key="6">
    <source>
        <dbReference type="ARBA" id="ARBA00023027"/>
    </source>
</evidence>
<evidence type="ECO:0000256" key="4">
    <source>
        <dbReference type="ARBA" id="ARBA00022842"/>
    </source>
</evidence>
<dbReference type="Pfam" id="PF00180">
    <property type="entry name" value="Iso_dh"/>
    <property type="match status" value="1"/>
</dbReference>
<feature type="non-terminal residue" evidence="9">
    <location>
        <position position="1"/>
    </location>
</feature>
<keyword evidence="5" id="KW-0560">Oxidoreductase</keyword>
<keyword evidence="1" id="KW-0432">Leucine biosynthesis</keyword>
<dbReference type="PANTHER" id="PTHR42979">
    <property type="entry name" value="3-ISOPROPYLMALATE DEHYDROGENASE"/>
    <property type="match status" value="1"/>
</dbReference>
<dbReference type="AlphaFoldDB" id="X0XH57"/>
<keyword evidence="6" id="KW-0520">NAD</keyword>
<evidence type="ECO:0000256" key="5">
    <source>
        <dbReference type="ARBA" id="ARBA00023002"/>
    </source>
</evidence>
<dbReference type="InterPro" id="IPR004429">
    <property type="entry name" value="Isopropylmalate_DH"/>
</dbReference>
<dbReference type="GO" id="GO:0009098">
    <property type="term" value="P:L-leucine biosynthetic process"/>
    <property type="evidence" value="ECO:0007669"/>
    <property type="project" value="UniProtKB-KW"/>
</dbReference>
<evidence type="ECO:0000256" key="1">
    <source>
        <dbReference type="ARBA" id="ARBA00022430"/>
    </source>
</evidence>